<dbReference type="GO" id="GO:0015920">
    <property type="term" value="P:lipopolysaccharide transport"/>
    <property type="evidence" value="ECO:0007669"/>
    <property type="project" value="TreeGrafter"/>
</dbReference>
<keyword evidence="4 9" id="KW-1003">Cell membrane</keyword>
<keyword evidence="12" id="KW-1185">Reference proteome</keyword>
<feature type="transmembrane region" description="Helical" evidence="9">
    <location>
        <begin position="340"/>
        <end position="359"/>
    </location>
</feature>
<dbReference type="EMBL" id="FNJJ01000004">
    <property type="protein sequence ID" value="SDP55605.1"/>
    <property type="molecule type" value="Genomic_DNA"/>
</dbReference>
<dbReference type="InterPro" id="IPR011990">
    <property type="entry name" value="TPR-like_helical_dom_sf"/>
</dbReference>
<dbReference type="GO" id="GO:0043190">
    <property type="term" value="C:ATP-binding cassette (ABC) transporter complex"/>
    <property type="evidence" value="ECO:0007669"/>
    <property type="project" value="InterPro"/>
</dbReference>
<evidence type="ECO:0000256" key="1">
    <source>
        <dbReference type="ARBA" id="ARBA00004429"/>
    </source>
</evidence>
<dbReference type="InterPro" id="IPR047817">
    <property type="entry name" value="ABC2_TM_bact-type"/>
</dbReference>
<organism evidence="11 12">
    <name type="scientific">Ectopseudomonas guguanensis</name>
    <dbReference type="NCBI Taxonomy" id="1198456"/>
    <lineage>
        <taxon>Bacteria</taxon>
        <taxon>Pseudomonadati</taxon>
        <taxon>Pseudomonadota</taxon>
        <taxon>Gammaproteobacteria</taxon>
        <taxon>Pseudomonadales</taxon>
        <taxon>Pseudomonadaceae</taxon>
        <taxon>Ectopseudomonas</taxon>
    </lineage>
</organism>
<reference evidence="12" key="1">
    <citation type="submission" date="2016-10" db="EMBL/GenBank/DDBJ databases">
        <authorList>
            <person name="Varghese N."/>
            <person name="Submissions S."/>
        </authorList>
    </citation>
    <scope>NUCLEOTIDE SEQUENCE [LARGE SCALE GENOMIC DNA]</scope>
    <source>
        <strain evidence="12">JCM 18416</strain>
    </source>
</reference>
<dbReference type="InterPro" id="IPR000412">
    <property type="entry name" value="ABC_2_transport"/>
</dbReference>
<sequence length="430" mass="48277">MRLGDMSGAAAILNQARQRYAKHASVWLTSAEWARLMHDRDQEQEYLAQGLANCPGHWEILFRSADLQIRLGNLIQAQIFNEGARAADEQRIEPQIQHAELAEKCEDWPEAEARWQQLLQKKPDYRQAYTRLSTVFTRQSRHQEARRYRLAGQYGAELLEPVPQTGAQNRSRGAAGKLHFAQLILTKALLGLKSETSRTHLNYAWVVIEPLLHLIIYYVLFSQLLNAGIQNYGLFLLCGLVPWMWFAKAISTSATSILGGQSLMLTTNIAPMFFPLVSVAQATLKQLPALLCLLALGLATDIKTLSWSLLWLPLVLLVQLLLTVALALLIAAIVPFLRDLANLVGTGLMLLMFLSGVIYDYRSMPGRIAQWLEYNPMAVVISTYRQIILEGNPPDFAGLGFVLMVAMVLLLSGAALYRSLRHKFVRQGLR</sequence>
<comment type="subcellular location">
    <subcellularLocation>
        <location evidence="1 9">Cell inner membrane</location>
        <topology evidence="1 9">Multi-pass membrane protein</topology>
    </subcellularLocation>
</comment>
<dbReference type="InterPro" id="IPR013525">
    <property type="entry name" value="ABC2_TM"/>
</dbReference>
<evidence type="ECO:0000256" key="5">
    <source>
        <dbReference type="ARBA" id="ARBA00022519"/>
    </source>
</evidence>
<keyword evidence="3 9" id="KW-0813">Transport</keyword>
<dbReference type="AlphaFoldDB" id="A0A1H0TPA7"/>
<dbReference type="PRINTS" id="PR00164">
    <property type="entry name" value="ABC2TRNSPORT"/>
</dbReference>
<feature type="domain" description="ABC transmembrane type-2" evidence="10">
    <location>
        <begin position="201"/>
        <end position="420"/>
    </location>
</feature>
<evidence type="ECO:0000256" key="8">
    <source>
        <dbReference type="ARBA" id="ARBA00023136"/>
    </source>
</evidence>
<dbReference type="GO" id="GO:0140359">
    <property type="term" value="F:ABC-type transporter activity"/>
    <property type="evidence" value="ECO:0007669"/>
    <property type="project" value="InterPro"/>
</dbReference>
<keyword evidence="8 9" id="KW-0472">Membrane</keyword>
<dbReference type="PANTHER" id="PTHR30413:SF8">
    <property type="entry name" value="TRANSPORT PERMEASE PROTEIN"/>
    <property type="match status" value="1"/>
</dbReference>
<gene>
    <name evidence="11" type="ORF">SAMN05216213_104227</name>
</gene>
<dbReference type="PANTHER" id="PTHR30413">
    <property type="entry name" value="INNER MEMBRANE TRANSPORT PERMEASE"/>
    <property type="match status" value="1"/>
</dbReference>
<name>A0A1H0TPA7_9GAMM</name>
<keyword evidence="6 9" id="KW-0812">Transmembrane</keyword>
<evidence type="ECO:0000256" key="7">
    <source>
        <dbReference type="ARBA" id="ARBA00022989"/>
    </source>
</evidence>
<feature type="transmembrane region" description="Helical" evidence="9">
    <location>
        <begin position="201"/>
        <end position="220"/>
    </location>
</feature>
<dbReference type="Gene3D" id="1.25.40.10">
    <property type="entry name" value="Tetratricopeptide repeat domain"/>
    <property type="match status" value="1"/>
</dbReference>
<evidence type="ECO:0000313" key="12">
    <source>
        <dbReference type="Proteomes" id="UP000199460"/>
    </source>
</evidence>
<evidence type="ECO:0000313" key="11">
    <source>
        <dbReference type="EMBL" id="SDP55605.1"/>
    </source>
</evidence>
<keyword evidence="7 9" id="KW-1133">Transmembrane helix</keyword>
<protein>
    <recommendedName>
        <fullName evidence="9">Transport permease protein</fullName>
    </recommendedName>
</protein>
<dbReference type="PROSITE" id="PS51012">
    <property type="entry name" value="ABC_TM2"/>
    <property type="match status" value="1"/>
</dbReference>
<comment type="similarity">
    <text evidence="2 9">Belongs to the ABC-2 integral membrane protein family.</text>
</comment>
<evidence type="ECO:0000256" key="3">
    <source>
        <dbReference type="ARBA" id="ARBA00022448"/>
    </source>
</evidence>
<feature type="transmembrane region" description="Helical" evidence="9">
    <location>
        <begin position="262"/>
        <end position="280"/>
    </location>
</feature>
<dbReference type="SUPFAM" id="SSF48452">
    <property type="entry name" value="TPR-like"/>
    <property type="match status" value="1"/>
</dbReference>
<evidence type="ECO:0000256" key="2">
    <source>
        <dbReference type="ARBA" id="ARBA00007783"/>
    </source>
</evidence>
<evidence type="ECO:0000256" key="6">
    <source>
        <dbReference type="ARBA" id="ARBA00022692"/>
    </source>
</evidence>
<evidence type="ECO:0000256" key="9">
    <source>
        <dbReference type="RuleBase" id="RU361157"/>
    </source>
</evidence>
<dbReference type="Proteomes" id="UP000199460">
    <property type="component" value="Unassembled WGS sequence"/>
</dbReference>
<evidence type="ECO:0000259" key="10">
    <source>
        <dbReference type="PROSITE" id="PS51012"/>
    </source>
</evidence>
<feature type="transmembrane region" description="Helical" evidence="9">
    <location>
        <begin position="232"/>
        <end position="250"/>
    </location>
</feature>
<feature type="transmembrane region" description="Helical" evidence="9">
    <location>
        <begin position="309"/>
        <end position="334"/>
    </location>
</feature>
<evidence type="ECO:0000256" key="4">
    <source>
        <dbReference type="ARBA" id="ARBA00022475"/>
    </source>
</evidence>
<feature type="transmembrane region" description="Helical" evidence="9">
    <location>
        <begin position="401"/>
        <end position="420"/>
    </location>
</feature>
<keyword evidence="5" id="KW-0997">Cell inner membrane</keyword>
<accession>A0A1H0TPA7</accession>
<dbReference type="Pfam" id="PF01061">
    <property type="entry name" value="ABC2_membrane"/>
    <property type="match status" value="1"/>
</dbReference>
<proteinExistence type="inferred from homology"/>
<feature type="transmembrane region" description="Helical" evidence="9">
    <location>
        <begin position="371"/>
        <end position="389"/>
    </location>
</feature>